<evidence type="ECO:0000313" key="2">
    <source>
        <dbReference type="Proteomes" id="UP000182126"/>
    </source>
</evidence>
<sequence length="454" mass="48983">MSRLFALHSAYGLATAAAAIDAGLLDEGTDGGGRMAERVLVPFTSSRVPETVVGIAEDPALRSLRGRFHRVEALADVLGPLHPSAWEPTDADLPVLGRLLARAWRLDPREIELFVQSPQVAPARTLLSLFPEARVTIVGDGLMTYAPMRVRLPHAVAARIERVVYADVVPGVRPLVGSPHAVPVPVPPESFAAALRETGESSEGPPAAGPATVLVLGQYVAALGLMTTAEEVALQRRLVDRAAEERPERIVFKPHPAAPPQLAHAVRAHAESRGLTFVEERGRLPAELLAERLDARTVVATFSTALPTVRTLFGRTIGAAGTTELLRTLAPVENSNRIPLTIVDALTRTPSPYADSDRLQLLVDAVGYMMQPEIAGHLRVRAEQLLDGLDEEERRRYFAPDRLAALALPGGSAPRGARGLLRPRGGVGRVEEWRLTAVGARRRAGRAWREIRGR</sequence>
<dbReference type="GeneID" id="36301444"/>
<accession>A0A1H1QKD7</accession>
<reference evidence="1 2" key="1">
    <citation type="submission" date="2016-10" db="EMBL/GenBank/DDBJ databases">
        <authorList>
            <person name="de Groot N.N."/>
        </authorList>
    </citation>
    <scope>NUCLEOTIDE SEQUENCE [LARGE SCALE GENOMIC DNA]</scope>
    <source>
        <strain evidence="1 2">DSM 15019</strain>
    </source>
</reference>
<protein>
    <submittedName>
        <fullName evidence="1">Uncharacterized protein</fullName>
    </submittedName>
</protein>
<proteinExistence type="predicted"/>
<dbReference type="eggNOG" id="ENOG502ZBCY">
    <property type="taxonomic scope" value="Bacteria"/>
</dbReference>
<name>A0A1H1QKD7_9MICO</name>
<dbReference type="Proteomes" id="UP000182126">
    <property type="component" value="Chromosome I"/>
</dbReference>
<evidence type="ECO:0000313" key="1">
    <source>
        <dbReference type="EMBL" id="SDS23787.1"/>
    </source>
</evidence>
<gene>
    <name evidence="1" type="ORF">SAMN04489809_1402</name>
</gene>
<dbReference type="EMBL" id="LT629770">
    <property type="protein sequence ID" value="SDS23787.1"/>
    <property type="molecule type" value="Genomic_DNA"/>
</dbReference>
<dbReference type="AlphaFoldDB" id="A0A1H1QKD7"/>
<dbReference type="Pfam" id="PF07388">
    <property type="entry name" value="A-2_8-polyST"/>
    <property type="match status" value="1"/>
</dbReference>
<dbReference type="InterPro" id="IPR010866">
    <property type="entry name" value="A-2_8-polyST"/>
</dbReference>
<dbReference type="RefSeq" id="WP_060922386.1">
    <property type="nucleotide sequence ID" value="NZ_LT629770.1"/>
</dbReference>
<organism evidence="1 2">
    <name type="scientific">Microbacterium paraoxydans</name>
    <dbReference type="NCBI Taxonomy" id="199592"/>
    <lineage>
        <taxon>Bacteria</taxon>
        <taxon>Bacillati</taxon>
        <taxon>Actinomycetota</taxon>
        <taxon>Actinomycetes</taxon>
        <taxon>Micrococcales</taxon>
        <taxon>Microbacteriaceae</taxon>
        <taxon>Microbacterium</taxon>
    </lineage>
</organism>